<proteinExistence type="inferred from homology"/>
<dbReference type="InterPro" id="IPR036388">
    <property type="entry name" value="WH-like_DNA-bd_sf"/>
</dbReference>
<evidence type="ECO:0000256" key="3">
    <source>
        <dbReference type="ARBA" id="ARBA00023125"/>
    </source>
</evidence>
<sequence length="304" mass="35843">MYNIFDLNLKKIQYFLSIVDERSISRAAKILYISQPALSKSIKELESQLNLKLFIRNNKKIELTPSGQYLYNQWSEIIEKMCTTMETVHNIEKNKFQQINLGCEYLLSLDYNELWMNFLIDFKKLHPNISVNLSTMNTKELREKFISNSLDIILCTKLEASSLEKYNIHTFCHLPIYVYGRKDHPVLKNKYDIEWKDLKNCDFYSLFPEMNSWYEHLLSYYTQSAGYSPNILGYTDSQINQILKIKTSDSLMVSLGLDFLIKDNLLCSRKLKGNIELVLVYQNNKPIINEFIKFLSNQILRSNK</sequence>
<dbReference type="GO" id="GO:0005829">
    <property type="term" value="C:cytosol"/>
    <property type="evidence" value="ECO:0007669"/>
    <property type="project" value="TreeGrafter"/>
</dbReference>
<dbReference type="FunFam" id="1.10.10.10:FF:000001">
    <property type="entry name" value="LysR family transcriptional regulator"/>
    <property type="match status" value="1"/>
</dbReference>
<dbReference type="EMBL" id="CBIN010000291">
    <property type="protein sequence ID" value="CDE23727.1"/>
    <property type="molecule type" value="Genomic_DNA"/>
</dbReference>
<evidence type="ECO:0000313" key="6">
    <source>
        <dbReference type="EMBL" id="CDE23727.1"/>
    </source>
</evidence>
<evidence type="ECO:0000256" key="2">
    <source>
        <dbReference type="ARBA" id="ARBA00023015"/>
    </source>
</evidence>
<accession>R7GCT7</accession>
<evidence type="ECO:0000256" key="4">
    <source>
        <dbReference type="ARBA" id="ARBA00023163"/>
    </source>
</evidence>
<protein>
    <submittedName>
        <fullName evidence="6">Transcriptional regulator</fullName>
    </submittedName>
</protein>
<dbReference type="GO" id="GO:0003700">
    <property type="term" value="F:DNA-binding transcription factor activity"/>
    <property type="evidence" value="ECO:0007669"/>
    <property type="project" value="InterPro"/>
</dbReference>
<dbReference type="RefSeq" id="WP_022419909.1">
    <property type="nucleotide sequence ID" value="NZ_FR898533.1"/>
</dbReference>
<dbReference type="Gene3D" id="1.10.10.10">
    <property type="entry name" value="Winged helix-like DNA-binding domain superfamily/Winged helix DNA-binding domain"/>
    <property type="match status" value="1"/>
</dbReference>
<dbReference type="PRINTS" id="PR00039">
    <property type="entry name" value="HTHLYSR"/>
</dbReference>
<dbReference type="PANTHER" id="PTHR30419:SF8">
    <property type="entry name" value="NITROGEN ASSIMILATION TRANSCRIPTIONAL ACTIVATOR-RELATED"/>
    <property type="match status" value="1"/>
</dbReference>
<dbReference type="CDD" id="cd05466">
    <property type="entry name" value="PBP2_LTTR_substrate"/>
    <property type="match status" value="1"/>
</dbReference>
<keyword evidence="2" id="KW-0805">Transcription regulation</keyword>
<reference evidence="6" key="1">
    <citation type="submission" date="2012-11" db="EMBL/GenBank/DDBJ databases">
        <title>Dependencies among metagenomic species, viruses, plasmids and units of genetic variation.</title>
        <authorList>
            <person name="Nielsen H.B."/>
            <person name="Almeida M."/>
            <person name="Juncker A.S."/>
            <person name="Rasmussen S."/>
            <person name="Li J."/>
            <person name="Sunagawa S."/>
            <person name="Plichta D."/>
            <person name="Gautier L."/>
            <person name="Le Chatelier E."/>
            <person name="Peletier E."/>
            <person name="Bonde I."/>
            <person name="Nielsen T."/>
            <person name="Manichanh C."/>
            <person name="Arumugam M."/>
            <person name="Batto J."/>
            <person name="Santos M.B.Q.D."/>
            <person name="Blom N."/>
            <person name="Borruel N."/>
            <person name="Burgdorf K.S."/>
            <person name="Boumezbeur F."/>
            <person name="Casellas F."/>
            <person name="Dore J."/>
            <person name="Guarner F."/>
            <person name="Hansen T."/>
            <person name="Hildebrand F."/>
            <person name="Kaas R.S."/>
            <person name="Kennedy S."/>
            <person name="Kristiansen K."/>
            <person name="Kultima J.R."/>
            <person name="Leonard P."/>
            <person name="Levenez F."/>
            <person name="Lund O."/>
            <person name="Moumen B."/>
            <person name="Le Paslier D."/>
            <person name="Pons N."/>
            <person name="Pedersen O."/>
            <person name="Prifti E."/>
            <person name="Qin J."/>
            <person name="Raes J."/>
            <person name="Tap J."/>
            <person name="Tims S."/>
            <person name="Ussery D.W."/>
            <person name="Yamada T."/>
            <person name="MetaHit consortium"/>
            <person name="Renault P."/>
            <person name="Sicheritz-Ponten T."/>
            <person name="Bork P."/>
            <person name="Wang J."/>
            <person name="Brunak S."/>
            <person name="Ehrlich S.D."/>
        </authorList>
    </citation>
    <scope>NUCLEOTIDE SEQUENCE [LARGE SCALE GENOMIC DNA]</scope>
</reference>
<dbReference type="SUPFAM" id="SSF46785">
    <property type="entry name" value="Winged helix' DNA-binding domain"/>
    <property type="match status" value="1"/>
</dbReference>
<dbReference type="InterPro" id="IPR005119">
    <property type="entry name" value="LysR_subst-bd"/>
</dbReference>
<name>R7GCT7_9FIRM</name>
<dbReference type="PANTHER" id="PTHR30419">
    <property type="entry name" value="HTH-TYPE TRANSCRIPTIONAL REGULATOR YBHD"/>
    <property type="match status" value="1"/>
</dbReference>
<dbReference type="Gene3D" id="3.40.190.290">
    <property type="match status" value="1"/>
</dbReference>
<evidence type="ECO:0000256" key="1">
    <source>
        <dbReference type="ARBA" id="ARBA00009437"/>
    </source>
</evidence>
<dbReference type="Pfam" id="PF03466">
    <property type="entry name" value="LysR_substrate"/>
    <property type="match status" value="1"/>
</dbReference>
<keyword evidence="3" id="KW-0238">DNA-binding</keyword>
<dbReference type="PROSITE" id="PS50931">
    <property type="entry name" value="HTH_LYSR"/>
    <property type="match status" value="1"/>
</dbReference>
<keyword evidence="4" id="KW-0804">Transcription</keyword>
<dbReference type="GO" id="GO:0003677">
    <property type="term" value="F:DNA binding"/>
    <property type="evidence" value="ECO:0007669"/>
    <property type="project" value="UniProtKB-KW"/>
</dbReference>
<dbReference type="InterPro" id="IPR036390">
    <property type="entry name" value="WH_DNA-bd_sf"/>
</dbReference>
<comment type="caution">
    <text evidence="6">The sequence shown here is derived from an EMBL/GenBank/DDBJ whole genome shotgun (WGS) entry which is preliminary data.</text>
</comment>
<dbReference type="Pfam" id="PF00126">
    <property type="entry name" value="HTH_1"/>
    <property type="match status" value="1"/>
</dbReference>
<comment type="similarity">
    <text evidence="1">Belongs to the LysR transcriptional regulatory family.</text>
</comment>
<organism evidence="6 7">
    <name type="scientific">Amedibacillus dolichus CAG:375</name>
    <dbReference type="NCBI Taxonomy" id="1263076"/>
    <lineage>
        <taxon>Bacteria</taxon>
        <taxon>Bacillati</taxon>
        <taxon>Bacillota</taxon>
        <taxon>Erysipelotrichia</taxon>
        <taxon>Erysipelotrichales</taxon>
        <taxon>Erysipelotrichaceae</taxon>
        <taxon>Amedibacillus</taxon>
    </lineage>
</organism>
<evidence type="ECO:0000259" key="5">
    <source>
        <dbReference type="PROSITE" id="PS50931"/>
    </source>
</evidence>
<evidence type="ECO:0000313" key="7">
    <source>
        <dbReference type="Proteomes" id="UP000018093"/>
    </source>
</evidence>
<dbReference type="InterPro" id="IPR000847">
    <property type="entry name" value="LysR_HTH_N"/>
</dbReference>
<dbReference type="InterPro" id="IPR050950">
    <property type="entry name" value="HTH-type_LysR_regulators"/>
</dbReference>
<gene>
    <name evidence="6" type="ORF">BN631_00363</name>
</gene>
<feature type="domain" description="HTH lysR-type" evidence="5">
    <location>
        <begin position="7"/>
        <end position="64"/>
    </location>
</feature>
<dbReference type="AlphaFoldDB" id="R7GCT7"/>
<dbReference type="Proteomes" id="UP000018093">
    <property type="component" value="Unassembled WGS sequence"/>
</dbReference>
<dbReference type="SUPFAM" id="SSF53850">
    <property type="entry name" value="Periplasmic binding protein-like II"/>
    <property type="match status" value="1"/>
</dbReference>